<gene>
    <name evidence="2" type="ORF">GCM10025863_10170</name>
</gene>
<reference evidence="3" key="1">
    <citation type="journal article" date="2019" name="Int. J. Syst. Evol. Microbiol.">
        <title>The Global Catalogue of Microorganisms (GCM) 10K type strain sequencing project: providing services to taxonomists for standard genome sequencing and annotation.</title>
        <authorList>
            <consortium name="The Broad Institute Genomics Platform"/>
            <consortium name="The Broad Institute Genome Sequencing Center for Infectious Disease"/>
            <person name="Wu L."/>
            <person name="Ma J."/>
        </authorList>
    </citation>
    <scope>NUCLEOTIDE SEQUENCE [LARGE SCALE GENOMIC DNA]</scope>
    <source>
        <strain evidence="3">NBRC 106310</strain>
    </source>
</reference>
<dbReference type="EMBL" id="AP027728">
    <property type="protein sequence ID" value="BDZ38403.1"/>
    <property type="molecule type" value="Genomic_DNA"/>
</dbReference>
<feature type="region of interest" description="Disordered" evidence="1">
    <location>
        <begin position="1"/>
        <end position="20"/>
    </location>
</feature>
<sequence length="108" mass="11149">MPEHAEIAGVADADPGRAQRSLPPRRRLAIALPALALTGVLATGCTADSWPQFDGGTPTPTPSATVVTPENQKQPVVTQKQGQRIVGEIAATLADADAALDASSRRRG</sequence>
<proteinExistence type="predicted"/>
<feature type="compositionally biased region" description="Polar residues" evidence="1">
    <location>
        <begin position="70"/>
        <end position="80"/>
    </location>
</feature>
<name>A0ABN6X2Z6_9MICO</name>
<protein>
    <submittedName>
        <fullName evidence="2">Uncharacterized protein</fullName>
    </submittedName>
</protein>
<organism evidence="2 3">
    <name type="scientific">Microbacterium suwonense</name>
    <dbReference type="NCBI Taxonomy" id="683047"/>
    <lineage>
        <taxon>Bacteria</taxon>
        <taxon>Bacillati</taxon>
        <taxon>Actinomycetota</taxon>
        <taxon>Actinomycetes</taxon>
        <taxon>Micrococcales</taxon>
        <taxon>Microbacteriaceae</taxon>
        <taxon>Microbacterium</taxon>
    </lineage>
</organism>
<dbReference type="Proteomes" id="UP001321543">
    <property type="component" value="Chromosome"/>
</dbReference>
<evidence type="ECO:0000313" key="3">
    <source>
        <dbReference type="Proteomes" id="UP001321543"/>
    </source>
</evidence>
<accession>A0ABN6X2Z6</accession>
<evidence type="ECO:0000313" key="2">
    <source>
        <dbReference type="EMBL" id="BDZ38403.1"/>
    </source>
</evidence>
<evidence type="ECO:0000256" key="1">
    <source>
        <dbReference type="SAM" id="MobiDB-lite"/>
    </source>
</evidence>
<keyword evidence="3" id="KW-1185">Reference proteome</keyword>
<feature type="region of interest" description="Disordered" evidence="1">
    <location>
        <begin position="51"/>
        <end position="80"/>
    </location>
</feature>